<protein>
    <submittedName>
        <fullName evidence="2">YbgA family protein</fullName>
    </submittedName>
</protein>
<dbReference type="PANTHER" id="PTHR30087:SF0">
    <property type="entry name" value="INNER MEMBRANE PROTEIN"/>
    <property type="match status" value="1"/>
</dbReference>
<evidence type="ECO:0000259" key="1">
    <source>
        <dbReference type="Pfam" id="PF08349"/>
    </source>
</evidence>
<feature type="domain" description="DUF1722" evidence="1">
    <location>
        <begin position="203"/>
        <end position="319"/>
    </location>
</feature>
<keyword evidence="3" id="KW-1185">Reference proteome</keyword>
<dbReference type="EMBL" id="JBGUAW010000001">
    <property type="protein sequence ID" value="MFA9459559.1"/>
    <property type="molecule type" value="Genomic_DNA"/>
</dbReference>
<reference evidence="2 3" key="1">
    <citation type="submission" date="2024-08" db="EMBL/GenBank/DDBJ databases">
        <title>Whole-genome sequencing of halo(alkali)philic microorganisms from hypersaline lakes.</title>
        <authorList>
            <person name="Sorokin D.Y."/>
            <person name="Merkel A.Y."/>
            <person name="Messina E."/>
            <person name="Yakimov M."/>
        </authorList>
    </citation>
    <scope>NUCLEOTIDE SEQUENCE [LARGE SCALE GENOMIC DNA]</scope>
    <source>
        <strain evidence="2 3">Cl-TMA</strain>
    </source>
</reference>
<dbReference type="Proteomes" id="UP001575181">
    <property type="component" value="Unassembled WGS sequence"/>
</dbReference>
<name>A0ABV4TQY6_9GAMM</name>
<organism evidence="2 3">
    <name type="scientific">Thiohalorhabdus methylotrophus</name>
    <dbReference type="NCBI Taxonomy" id="3242694"/>
    <lineage>
        <taxon>Bacteria</taxon>
        <taxon>Pseudomonadati</taxon>
        <taxon>Pseudomonadota</taxon>
        <taxon>Gammaproteobacteria</taxon>
        <taxon>Thiohalorhabdales</taxon>
        <taxon>Thiohalorhabdaceae</taxon>
        <taxon>Thiohalorhabdus</taxon>
    </lineage>
</organism>
<sequence>MRQTTSTVPHLPESKIPVGISSCLLGEEVRYDGGHKRNSYITGTLGEYFDFVPVCPEAAIGLGIPREPIHLVRDKGQPVRVVGKRSPDLDVTEELTEYGRRMAGELNSIHGYILKKGSPSCGMERVKVYTPEGQPAGSDGRGVYARAFMEERPEIPVEEEGRLGDPTLRENFIERVFVHYRWRTLEAEGLTPGALVDFHSRHKLLVMAHGQKPYRELGRLVAEAGNGDFEATARTYFHSLMEALRRPAGPKGHTNVLYHLMGFLKESLDPGDKAELVEVVESYRQGFVPLVVPITLFNHHFRRHPHPYVEDQIYLQPHPAELMLRNRL</sequence>
<dbReference type="InterPro" id="IPR017087">
    <property type="entry name" value="UCP037004"/>
</dbReference>
<dbReference type="PANTHER" id="PTHR30087">
    <property type="entry name" value="INNER MEMBRANE PROTEIN"/>
    <property type="match status" value="1"/>
</dbReference>
<dbReference type="Pfam" id="PF08349">
    <property type="entry name" value="DUF1722"/>
    <property type="match status" value="1"/>
</dbReference>
<dbReference type="PIRSF" id="PIRSF037004">
    <property type="entry name" value="UCP037004"/>
    <property type="match status" value="1"/>
</dbReference>
<evidence type="ECO:0000313" key="3">
    <source>
        <dbReference type="Proteomes" id="UP001575181"/>
    </source>
</evidence>
<dbReference type="Pfam" id="PF04463">
    <property type="entry name" value="2-thiour_desulf"/>
    <property type="match status" value="1"/>
</dbReference>
<proteinExistence type="predicted"/>
<accession>A0ABV4TQY6</accession>
<dbReference type="RefSeq" id="WP_373654342.1">
    <property type="nucleotide sequence ID" value="NZ_JBGUAW010000001.1"/>
</dbReference>
<dbReference type="InterPro" id="IPR013560">
    <property type="entry name" value="DUF1722"/>
</dbReference>
<evidence type="ECO:0000313" key="2">
    <source>
        <dbReference type="EMBL" id="MFA9459559.1"/>
    </source>
</evidence>
<comment type="caution">
    <text evidence="2">The sequence shown here is derived from an EMBL/GenBank/DDBJ whole genome shotgun (WGS) entry which is preliminary data.</text>
</comment>
<gene>
    <name evidence="2" type="ORF">ACERLL_01795</name>
</gene>
<dbReference type="InterPro" id="IPR007553">
    <property type="entry name" value="2-thiour_desulf"/>
</dbReference>